<dbReference type="Proteomes" id="UP000177982">
    <property type="component" value="Unassembled WGS sequence"/>
</dbReference>
<evidence type="ECO:0000313" key="2">
    <source>
        <dbReference type="EMBL" id="OHA04468.1"/>
    </source>
</evidence>
<comment type="caution">
    <text evidence="2">The sequence shown here is derived from an EMBL/GenBank/DDBJ whole genome shotgun (WGS) entry which is preliminary data.</text>
</comment>
<gene>
    <name evidence="2" type="ORF">A2934_00730</name>
</gene>
<evidence type="ECO:0000256" key="1">
    <source>
        <dbReference type="SAM" id="MobiDB-lite"/>
    </source>
</evidence>
<dbReference type="EMBL" id="MHQO01000077">
    <property type="protein sequence ID" value="OHA04468.1"/>
    <property type="molecule type" value="Genomic_DNA"/>
</dbReference>
<evidence type="ECO:0000313" key="3">
    <source>
        <dbReference type="Proteomes" id="UP000177982"/>
    </source>
</evidence>
<organism evidence="2 3">
    <name type="scientific">Candidatus Sungbacteria bacterium RIFCSPLOWO2_01_FULL_47_10</name>
    <dbReference type="NCBI Taxonomy" id="1802276"/>
    <lineage>
        <taxon>Bacteria</taxon>
        <taxon>Candidatus Sungiibacteriota</taxon>
    </lineage>
</organism>
<dbReference type="AlphaFoldDB" id="A0A1G2KYD7"/>
<accession>A0A1G2KYD7</accession>
<reference evidence="2 3" key="1">
    <citation type="journal article" date="2016" name="Nat. Commun.">
        <title>Thousands of microbial genomes shed light on interconnected biogeochemical processes in an aquifer system.</title>
        <authorList>
            <person name="Anantharaman K."/>
            <person name="Brown C.T."/>
            <person name="Hug L.A."/>
            <person name="Sharon I."/>
            <person name="Castelle C.J."/>
            <person name="Probst A.J."/>
            <person name="Thomas B.C."/>
            <person name="Singh A."/>
            <person name="Wilkins M.J."/>
            <person name="Karaoz U."/>
            <person name="Brodie E.L."/>
            <person name="Williams K.H."/>
            <person name="Hubbard S.S."/>
            <person name="Banfield J.F."/>
        </authorList>
    </citation>
    <scope>NUCLEOTIDE SEQUENCE [LARGE SCALE GENOMIC DNA]</scope>
</reference>
<proteinExistence type="predicted"/>
<feature type="region of interest" description="Disordered" evidence="1">
    <location>
        <begin position="1"/>
        <end position="26"/>
    </location>
</feature>
<name>A0A1G2KYD7_9BACT</name>
<sequence length="164" mass="17857">MVKQEDITPISQPPIVQPPTVTEETPRSVNVTSASCEFVGFNDKLTSEKQPIFRVKVSGTVSGPVDSYLKLDFEPWGIFWSLSHGQIWKPSFCSELDSLITSSWTNSETNLERKAGDPETTSWTLTDPCWSDKTGAIEIEGVVYTDSGGMTIGATAAGTMNCSL</sequence>
<protein>
    <submittedName>
        <fullName evidence="2">Uncharacterized protein</fullName>
    </submittedName>
</protein>